<dbReference type="Proteomes" id="UP000294299">
    <property type="component" value="Chromosome NFRAN"/>
</dbReference>
<evidence type="ECO:0000313" key="2">
    <source>
        <dbReference type="Proteomes" id="UP000294299"/>
    </source>
</evidence>
<dbReference type="KEGG" id="nfn:NFRAN_2130"/>
<dbReference type="EMBL" id="LR216287">
    <property type="protein sequence ID" value="VFJ14452.1"/>
    <property type="molecule type" value="Genomic_DNA"/>
</dbReference>
<evidence type="ECO:0000313" key="1">
    <source>
        <dbReference type="EMBL" id="VFJ14452.1"/>
    </source>
</evidence>
<dbReference type="AlphaFoldDB" id="A0A484IFP2"/>
<name>A0A484IFP2_9ARCH</name>
<proteinExistence type="predicted"/>
<gene>
    <name evidence="1" type="ORF">NFRAN_2130</name>
</gene>
<reference evidence="1 2" key="1">
    <citation type="submission" date="2019-02" db="EMBL/GenBank/DDBJ databases">
        <authorList>
            <person name="Lehtovirta-Morley E L."/>
        </authorList>
    </citation>
    <scope>NUCLEOTIDE SEQUENCE [LARGE SCALE GENOMIC DNA]</scope>
    <source>
        <strain evidence="1">NFRAN1</strain>
    </source>
</reference>
<keyword evidence="2" id="KW-1185">Reference proteome</keyword>
<accession>A0A484IFP2</accession>
<organism evidence="1 2">
    <name type="scientific">Candidatus Nitrosocosmicus franklandianus</name>
    <dbReference type="NCBI Taxonomy" id="1798806"/>
    <lineage>
        <taxon>Archaea</taxon>
        <taxon>Nitrososphaerota</taxon>
        <taxon>Nitrososphaeria</taxon>
        <taxon>Nitrososphaerales</taxon>
        <taxon>Nitrososphaeraceae</taxon>
        <taxon>Candidatus Nitrosocosmicus</taxon>
    </lineage>
</organism>
<sequence>MRKLIEVISKRNQTQNPKNGTTRIKSNAEGVRYIEAFQNGSWRFLRNY</sequence>
<protein>
    <submittedName>
        <fullName evidence="1">Uncharacterized protein</fullName>
    </submittedName>
</protein>